<accession>A0AAV2E5K7</accession>
<reference evidence="2 3" key="1">
    <citation type="submission" date="2024-04" db="EMBL/GenBank/DDBJ databases">
        <authorList>
            <person name="Fracassetti M."/>
        </authorList>
    </citation>
    <scope>NUCLEOTIDE SEQUENCE [LARGE SCALE GENOMIC DNA]</scope>
</reference>
<dbReference type="Proteomes" id="UP001497516">
    <property type="component" value="Chromosome 4"/>
</dbReference>
<sequence length="132" mass="14505">MIAKPRPRKQDSIGQWNGTAGSGHLAQSYIPTNSMGSGLRFEVLEEENSLEDVEISLNEGEEIQKSKGAPTDVIQPPQRPMEGHSTQYESLQHVEMVGARSSMTITNVNLDTVPVKEFVAKTVSSRVKIALR</sequence>
<name>A0AAV2E5K7_9ROSI</name>
<keyword evidence="3" id="KW-1185">Reference proteome</keyword>
<evidence type="ECO:0000256" key="1">
    <source>
        <dbReference type="SAM" id="MobiDB-lite"/>
    </source>
</evidence>
<gene>
    <name evidence="2" type="ORF">LTRI10_LOCUS22620</name>
</gene>
<evidence type="ECO:0000313" key="2">
    <source>
        <dbReference type="EMBL" id="CAL1381226.1"/>
    </source>
</evidence>
<dbReference type="EMBL" id="OZ034817">
    <property type="protein sequence ID" value="CAL1381226.1"/>
    <property type="molecule type" value="Genomic_DNA"/>
</dbReference>
<feature type="region of interest" description="Disordered" evidence="1">
    <location>
        <begin position="1"/>
        <end position="31"/>
    </location>
</feature>
<evidence type="ECO:0000313" key="3">
    <source>
        <dbReference type="Proteomes" id="UP001497516"/>
    </source>
</evidence>
<dbReference type="AlphaFoldDB" id="A0AAV2E5K7"/>
<organism evidence="2 3">
    <name type="scientific">Linum trigynum</name>
    <dbReference type="NCBI Taxonomy" id="586398"/>
    <lineage>
        <taxon>Eukaryota</taxon>
        <taxon>Viridiplantae</taxon>
        <taxon>Streptophyta</taxon>
        <taxon>Embryophyta</taxon>
        <taxon>Tracheophyta</taxon>
        <taxon>Spermatophyta</taxon>
        <taxon>Magnoliopsida</taxon>
        <taxon>eudicotyledons</taxon>
        <taxon>Gunneridae</taxon>
        <taxon>Pentapetalae</taxon>
        <taxon>rosids</taxon>
        <taxon>fabids</taxon>
        <taxon>Malpighiales</taxon>
        <taxon>Linaceae</taxon>
        <taxon>Linum</taxon>
    </lineage>
</organism>
<protein>
    <submittedName>
        <fullName evidence="2">Uncharacterized protein</fullName>
    </submittedName>
</protein>
<feature type="region of interest" description="Disordered" evidence="1">
    <location>
        <begin position="60"/>
        <end position="85"/>
    </location>
</feature>
<proteinExistence type="predicted"/>